<evidence type="ECO:0000313" key="3">
    <source>
        <dbReference type="Proteomes" id="UP000183410"/>
    </source>
</evidence>
<dbReference type="Proteomes" id="UP000183410">
    <property type="component" value="Unassembled WGS sequence"/>
</dbReference>
<dbReference type="InterPro" id="IPR003615">
    <property type="entry name" value="HNH_nuc"/>
</dbReference>
<keyword evidence="3" id="KW-1185">Reference proteome</keyword>
<evidence type="ECO:0000313" key="2">
    <source>
        <dbReference type="EMBL" id="SFF22722.1"/>
    </source>
</evidence>
<dbReference type="AlphaFoldDB" id="A0A1I2GZ77"/>
<dbReference type="OrthoDB" id="6638408at2"/>
<dbReference type="Gene3D" id="3.90.75.20">
    <property type="match status" value="1"/>
</dbReference>
<feature type="domain" description="HNH nuclease" evidence="1">
    <location>
        <begin position="117"/>
        <end position="159"/>
    </location>
</feature>
<gene>
    <name evidence="2" type="ORF">SAMN04487969_11940</name>
</gene>
<organism evidence="2 3">
    <name type="scientific">Paenibacillus algorifonticola</name>
    <dbReference type="NCBI Taxonomy" id="684063"/>
    <lineage>
        <taxon>Bacteria</taxon>
        <taxon>Bacillati</taxon>
        <taxon>Bacillota</taxon>
        <taxon>Bacilli</taxon>
        <taxon>Bacillales</taxon>
        <taxon>Paenibacillaceae</taxon>
        <taxon>Paenibacillus</taxon>
    </lineage>
</organism>
<dbReference type="InterPro" id="IPR044925">
    <property type="entry name" value="His-Me_finger_sf"/>
</dbReference>
<sequence>MIHRYTMEQREFIKNNALGKGNAELASLFNKNFNTNLSKEQMKGFKANNRISSGLTGRFETGHVPFNKDTKGLSNGGEVTQYRKGHKPHNYVPVGSERVNSDEYVDIKIADPNKWRGKHLIVWEQQNERSVPEGHAVIFGDGNKRNFEPDNLILLTRGQLAIMNRRGLIKKDADLTRTGIIMADLIGKISERTRGRKRK</sequence>
<keyword evidence="2" id="KW-0378">Hydrolase</keyword>
<dbReference type="GO" id="GO:0004519">
    <property type="term" value="F:endonuclease activity"/>
    <property type="evidence" value="ECO:0007669"/>
    <property type="project" value="UniProtKB-KW"/>
</dbReference>
<name>A0A1I2GZ77_9BACL</name>
<keyword evidence="2" id="KW-0540">Nuclease</keyword>
<protein>
    <submittedName>
        <fullName evidence="2">HNH endonuclease</fullName>
    </submittedName>
</protein>
<reference evidence="3" key="1">
    <citation type="submission" date="2016-10" db="EMBL/GenBank/DDBJ databases">
        <authorList>
            <person name="Varghese N."/>
            <person name="Submissions S."/>
        </authorList>
    </citation>
    <scope>NUCLEOTIDE SEQUENCE [LARGE SCALE GENOMIC DNA]</scope>
    <source>
        <strain evidence="3">CGMCC 1.10223</strain>
    </source>
</reference>
<dbReference type="SUPFAM" id="SSF54060">
    <property type="entry name" value="His-Me finger endonucleases"/>
    <property type="match status" value="1"/>
</dbReference>
<proteinExistence type="predicted"/>
<dbReference type="RefSeq" id="WP_046233697.1">
    <property type="nucleotide sequence ID" value="NZ_FONN01000019.1"/>
</dbReference>
<accession>A0A1I2GZ77</accession>
<evidence type="ECO:0000259" key="1">
    <source>
        <dbReference type="Pfam" id="PF13392"/>
    </source>
</evidence>
<keyword evidence="2" id="KW-0255">Endonuclease</keyword>
<dbReference type="EMBL" id="FONN01000019">
    <property type="protein sequence ID" value="SFF22722.1"/>
    <property type="molecule type" value="Genomic_DNA"/>
</dbReference>
<dbReference type="Pfam" id="PF13392">
    <property type="entry name" value="HNH_3"/>
    <property type="match status" value="1"/>
</dbReference>